<dbReference type="AlphaFoldDB" id="A0A5S4FJQ7"/>
<evidence type="ECO:0000256" key="1">
    <source>
        <dbReference type="ARBA" id="ARBA00023125"/>
    </source>
</evidence>
<evidence type="ECO:0000313" key="3">
    <source>
        <dbReference type="EMBL" id="TMR20892.1"/>
    </source>
</evidence>
<dbReference type="InterPro" id="IPR032783">
    <property type="entry name" value="AraC_lig"/>
</dbReference>
<proteinExistence type="predicted"/>
<keyword evidence="1" id="KW-0238">DNA-binding</keyword>
<dbReference type="PROSITE" id="PS01124">
    <property type="entry name" value="HTH_ARAC_FAMILY_2"/>
    <property type="match status" value="1"/>
</dbReference>
<name>A0A5S4FJQ7_9ACTN</name>
<protein>
    <submittedName>
        <fullName evidence="3">AraC family transcriptional regulator</fullName>
    </submittedName>
</protein>
<dbReference type="Gene3D" id="1.10.10.60">
    <property type="entry name" value="Homeodomain-like"/>
    <property type="match status" value="1"/>
</dbReference>
<feature type="domain" description="HTH araC/xylS-type" evidence="2">
    <location>
        <begin position="53"/>
        <end position="108"/>
    </location>
</feature>
<dbReference type="RefSeq" id="WP_138667193.1">
    <property type="nucleotide sequence ID" value="NZ_VCKY01000051.1"/>
</dbReference>
<dbReference type="EMBL" id="VCKY01000051">
    <property type="protein sequence ID" value="TMR20892.1"/>
    <property type="molecule type" value="Genomic_DNA"/>
</dbReference>
<sequence length="112" mass="12233">MDVLSDAVAAMRTGRPHASRTHLRAPWGGRFRPQQGAGFPMILRGGCLPLPALRDSQVMETLRAVHRPAHPWTVQSLAALAGLPWTEFAFAKAFKREFGTAPGRCRGMRDAG</sequence>
<comment type="caution">
    <text evidence="3">The sequence shown here is derived from an EMBL/GenBank/DDBJ whole genome shotgun (WGS) entry which is preliminary data.</text>
</comment>
<gene>
    <name evidence="3" type="ORF">ETD86_17375</name>
</gene>
<dbReference type="Proteomes" id="UP000309128">
    <property type="component" value="Unassembled WGS sequence"/>
</dbReference>
<keyword evidence="4" id="KW-1185">Reference proteome</keyword>
<evidence type="ECO:0000313" key="4">
    <source>
        <dbReference type="Proteomes" id="UP000309128"/>
    </source>
</evidence>
<evidence type="ECO:0000259" key="2">
    <source>
        <dbReference type="PROSITE" id="PS01124"/>
    </source>
</evidence>
<dbReference type="InterPro" id="IPR018060">
    <property type="entry name" value="HTH_AraC"/>
</dbReference>
<reference evidence="3 4" key="1">
    <citation type="submission" date="2019-05" db="EMBL/GenBank/DDBJ databases">
        <title>Draft genome sequence of Nonomuraea turkmeniaca DSM 43926.</title>
        <authorList>
            <person name="Saricaoglu S."/>
            <person name="Isik K."/>
        </authorList>
    </citation>
    <scope>NUCLEOTIDE SEQUENCE [LARGE SCALE GENOMIC DNA]</scope>
    <source>
        <strain evidence="3 4">DSM 43926</strain>
    </source>
</reference>
<dbReference type="GO" id="GO:0043565">
    <property type="term" value="F:sequence-specific DNA binding"/>
    <property type="evidence" value="ECO:0007669"/>
    <property type="project" value="InterPro"/>
</dbReference>
<dbReference type="GO" id="GO:0003700">
    <property type="term" value="F:DNA-binding transcription factor activity"/>
    <property type="evidence" value="ECO:0007669"/>
    <property type="project" value="InterPro"/>
</dbReference>
<organism evidence="3 4">
    <name type="scientific">Nonomuraea turkmeniaca</name>
    <dbReference type="NCBI Taxonomy" id="103838"/>
    <lineage>
        <taxon>Bacteria</taxon>
        <taxon>Bacillati</taxon>
        <taxon>Actinomycetota</taxon>
        <taxon>Actinomycetes</taxon>
        <taxon>Streptosporangiales</taxon>
        <taxon>Streptosporangiaceae</taxon>
        <taxon>Nonomuraea</taxon>
    </lineage>
</organism>
<dbReference type="Pfam" id="PF12852">
    <property type="entry name" value="Cupin_6"/>
    <property type="match status" value="1"/>
</dbReference>
<accession>A0A5S4FJQ7</accession>